<evidence type="ECO:0000313" key="1">
    <source>
        <dbReference type="EMBL" id="BBL07981.1"/>
    </source>
</evidence>
<reference evidence="1 2" key="1">
    <citation type="journal article" date="2020" name="Int. J. Syst. Evol. Microbiol.">
        <title>Alistipes communis sp. nov., Alistipes dispar sp. nov. and Alistipes onderdonkii subsp. vulgaris subsp. nov., isolated from human faeces, and creation of Alistipes onderdonkii subsp. onderdonkii subsp. nov.</title>
        <authorList>
            <person name="Sakamoto M."/>
            <person name="Ikeyama N."/>
            <person name="Ogata Y."/>
            <person name="Suda W."/>
            <person name="Iino T."/>
            <person name="Hattori M."/>
            <person name="Ohkuma M."/>
        </authorList>
    </citation>
    <scope>NUCLEOTIDE SEQUENCE [LARGE SCALE GENOMIC DNA]</scope>
    <source>
        <strain evidence="1 2">5CPYCFAH4</strain>
    </source>
</reference>
<sequence>MRAGIYPAKQKTDPTFAVSNPDGYERKREQCSDNRNPANGSRNAPRDTPSETAAEYVGPKAYSLNSTDMSIKGSSVWAKRSVIWKKIE</sequence>
<keyword evidence="2" id="KW-1185">Reference proteome</keyword>
<protein>
    <submittedName>
        <fullName evidence="1">Uncharacterized protein</fullName>
    </submittedName>
</protein>
<organism evidence="1 2">
    <name type="scientific">Alistipes onderdonkii subsp. vulgaris</name>
    <dbReference type="NCBI Taxonomy" id="2585117"/>
    <lineage>
        <taxon>Bacteria</taxon>
        <taxon>Pseudomonadati</taxon>
        <taxon>Bacteroidota</taxon>
        <taxon>Bacteroidia</taxon>
        <taxon>Bacteroidales</taxon>
        <taxon>Rikenellaceae</taxon>
        <taxon>Alistipes</taxon>
    </lineage>
</organism>
<proteinExistence type="predicted"/>
<evidence type="ECO:0000313" key="2">
    <source>
        <dbReference type="Proteomes" id="UP000317465"/>
    </source>
</evidence>
<name>A0ACA8QTH4_9BACT</name>
<dbReference type="Proteomes" id="UP000317465">
    <property type="component" value="Chromosome"/>
</dbReference>
<dbReference type="EMBL" id="AP019737">
    <property type="protein sequence ID" value="BBL07981.1"/>
    <property type="molecule type" value="Genomic_DNA"/>
</dbReference>
<gene>
    <name evidence="1" type="ORF">A5CPYCFAH4_02050</name>
</gene>
<accession>A0ACA8QTH4</accession>